<evidence type="ECO:0000256" key="3">
    <source>
        <dbReference type="ARBA" id="ARBA00023125"/>
    </source>
</evidence>
<evidence type="ECO:0000259" key="7">
    <source>
        <dbReference type="PROSITE" id="PS50888"/>
    </source>
</evidence>
<keyword evidence="4" id="KW-0804">Transcription</keyword>
<dbReference type="Proteomes" id="UP001218218">
    <property type="component" value="Unassembled WGS sequence"/>
</dbReference>
<dbReference type="Gene3D" id="4.10.280.10">
    <property type="entry name" value="Helix-loop-helix DNA-binding domain"/>
    <property type="match status" value="1"/>
</dbReference>
<evidence type="ECO:0000256" key="1">
    <source>
        <dbReference type="ARBA" id="ARBA00004123"/>
    </source>
</evidence>
<evidence type="ECO:0000256" key="4">
    <source>
        <dbReference type="ARBA" id="ARBA00023163"/>
    </source>
</evidence>
<evidence type="ECO:0000256" key="2">
    <source>
        <dbReference type="ARBA" id="ARBA00023015"/>
    </source>
</evidence>
<keyword evidence="5" id="KW-0539">Nucleus</keyword>
<dbReference type="Pfam" id="PF00010">
    <property type="entry name" value="HLH"/>
    <property type="match status" value="1"/>
</dbReference>
<dbReference type="GO" id="GO:0000978">
    <property type="term" value="F:RNA polymerase II cis-regulatory region sequence-specific DNA binding"/>
    <property type="evidence" value="ECO:0007669"/>
    <property type="project" value="TreeGrafter"/>
</dbReference>
<dbReference type="PANTHER" id="PTHR15741">
    <property type="entry name" value="BASIC HELIX-LOOP-HELIX ZIP TRANSCRIPTION FACTOR"/>
    <property type="match status" value="1"/>
</dbReference>
<dbReference type="GO" id="GO:0005634">
    <property type="term" value="C:nucleus"/>
    <property type="evidence" value="ECO:0007669"/>
    <property type="project" value="UniProtKB-SubCell"/>
</dbReference>
<evidence type="ECO:0000313" key="8">
    <source>
        <dbReference type="EMBL" id="KAJ7361173.1"/>
    </source>
</evidence>
<reference evidence="8" key="1">
    <citation type="submission" date="2023-03" db="EMBL/GenBank/DDBJ databases">
        <title>Massive genome expansion in bonnet fungi (Mycena s.s.) driven by repeated elements and novel gene families across ecological guilds.</title>
        <authorList>
            <consortium name="Lawrence Berkeley National Laboratory"/>
            <person name="Harder C.B."/>
            <person name="Miyauchi S."/>
            <person name="Viragh M."/>
            <person name="Kuo A."/>
            <person name="Thoen E."/>
            <person name="Andreopoulos B."/>
            <person name="Lu D."/>
            <person name="Skrede I."/>
            <person name="Drula E."/>
            <person name="Henrissat B."/>
            <person name="Morin E."/>
            <person name="Kohler A."/>
            <person name="Barry K."/>
            <person name="LaButti K."/>
            <person name="Morin E."/>
            <person name="Salamov A."/>
            <person name="Lipzen A."/>
            <person name="Mereny Z."/>
            <person name="Hegedus B."/>
            <person name="Baldrian P."/>
            <person name="Stursova M."/>
            <person name="Weitz H."/>
            <person name="Taylor A."/>
            <person name="Grigoriev I.V."/>
            <person name="Nagy L.G."/>
            <person name="Martin F."/>
            <person name="Kauserud H."/>
        </authorList>
    </citation>
    <scope>NUCLEOTIDE SEQUENCE</scope>
    <source>
        <strain evidence="8">CBHHK002</strain>
    </source>
</reference>
<protein>
    <recommendedName>
        <fullName evidence="7">BHLH domain-containing protein</fullName>
    </recommendedName>
</protein>
<feature type="region of interest" description="Disordered" evidence="6">
    <location>
        <begin position="1"/>
        <end position="27"/>
    </location>
</feature>
<dbReference type="SMART" id="SM00353">
    <property type="entry name" value="HLH"/>
    <property type="match status" value="1"/>
</dbReference>
<comment type="caution">
    <text evidence="8">The sequence shown here is derived from an EMBL/GenBank/DDBJ whole genome shotgun (WGS) entry which is preliminary data.</text>
</comment>
<feature type="region of interest" description="Disordered" evidence="6">
    <location>
        <begin position="55"/>
        <end position="181"/>
    </location>
</feature>
<dbReference type="SUPFAM" id="SSF47459">
    <property type="entry name" value="HLH, helix-loop-helix DNA-binding domain"/>
    <property type="match status" value="1"/>
</dbReference>
<evidence type="ECO:0000256" key="6">
    <source>
        <dbReference type="SAM" id="MobiDB-lite"/>
    </source>
</evidence>
<feature type="compositionally biased region" description="Low complexity" evidence="6">
    <location>
        <begin position="92"/>
        <end position="110"/>
    </location>
</feature>
<sequence length="278" mass="30229">MSLRPSFPDFDFNFDPSAFPGPPPLPASADLFSAAETTDLLGFLDNFNVSDFGWEENEQQPAYSSPRAPYSNPHLNTAPEPSTSGRPRRSTRSASSRASTQLQQQQQQQQKHQHHQQEQRQSRREFSPRRDSQTPSNASESSSHASHANDHSTPSSGTSTSAPTPAAVARGSKPLLSTPQKRLNHIISEQKRRNAIRDGYAQLIALLAPAGSAPGLGMPQRGRPKGSGSRGKGQSKGKSGVLFRAVEYIQWLEEGRDALLAEVRRVEAAAGIRDGGNR</sequence>
<name>A0AAD7AKQ9_9AGAR</name>
<dbReference type="InterPro" id="IPR011598">
    <property type="entry name" value="bHLH_dom"/>
</dbReference>
<feature type="region of interest" description="Disordered" evidence="6">
    <location>
        <begin position="211"/>
        <end position="238"/>
    </location>
</feature>
<feature type="compositionally biased region" description="Low complexity" evidence="6">
    <location>
        <begin position="1"/>
        <end position="18"/>
    </location>
</feature>
<dbReference type="InterPro" id="IPR036638">
    <property type="entry name" value="HLH_DNA-bd_sf"/>
</dbReference>
<proteinExistence type="predicted"/>
<gene>
    <name evidence="8" type="ORF">DFH08DRAFT_921302</name>
</gene>
<keyword evidence="3" id="KW-0238">DNA-binding</keyword>
<comment type="subcellular location">
    <subcellularLocation>
        <location evidence="1">Nucleus</location>
    </subcellularLocation>
</comment>
<organism evidence="8 9">
    <name type="scientific">Mycena albidolilacea</name>
    <dbReference type="NCBI Taxonomy" id="1033008"/>
    <lineage>
        <taxon>Eukaryota</taxon>
        <taxon>Fungi</taxon>
        <taxon>Dikarya</taxon>
        <taxon>Basidiomycota</taxon>
        <taxon>Agaricomycotina</taxon>
        <taxon>Agaricomycetes</taxon>
        <taxon>Agaricomycetidae</taxon>
        <taxon>Agaricales</taxon>
        <taxon>Marasmiineae</taxon>
        <taxon>Mycenaceae</taxon>
        <taxon>Mycena</taxon>
    </lineage>
</organism>
<keyword evidence="2" id="KW-0805">Transcription regulation</keyword>
<dbReference type="GO" id="GO:0046983">
    <property type="term" value="F:protein dimerization activity"/>
    <property type="evidence" value="ECO:0007669"/>
    <property type="project" value="InterPro"/>
</dbReference>
<dbReference type="PROSITE" id="PS50888">
    <property type="entry name" value="BHLH"/>
    <property type="match status" value="1"/>
</dbReference>
<evidence type="ECO:0000256" key="5">
    <source>
        <dbReference type="ARBA" id="ARBA00023242"/>
    </source>
</evidence>
<accession>A0AAD7AKQ9</accession>
<feature type="compositionally biased region" description="Low complexity" evidence="6">
    <location>
        <begin position="211"/>
        <end position="221"/>
    </location>
</feature>
<feature type="compositionally biased region" description="Basic and acidic residues" evidence="6">
    <location>
        <begin position="115"/>
        <end position="132"/>
    </location>
</feature>
<feature type="compositionally biased region" description="Low complexity" evidence="6">
    <location>
        <begin position="136"/>
        <end position="167"/>
    </location>
</feature>
<dbReference type="PANTHER" id="PTHR15741:SF27">
    <property type="entry name" value="TRANSCRIPTION FACTOR AP-4"/>
    <property type="match status" value="1"/>
</dbReference>
<feature type="domain" description="BHLH" evidence="7">
    <location>
        <begin position="180"/>
        <end position="252"/>
    </location>
</feature>
<dbReference type="AlphaFoldDB" id="A0AAD7AKQ9"/>
<dbReference type="GO" id="GO:0000981">
    <property type="term" value="F:DNA-binding transcription factor activity, RNA polymerase II-specific"/>
    <property type="evidence" value="ECO:0007669"/>
    <property type="project" value="TreeGrafter"/>
</dbReference>
<dbReference type="InterPro" id="IPR052207">
    <property type="entry name" value="Max-like/E-box_TFs"/>
</dbReference>
<evidence type="ECO:0000313" key="9">
    <source>
        <dbReference type="Proteomes" id="UP001218218"/>
    </source>
</evidence>
<dbReference type="EMBL" id="JARIHO010000005">
    <property type="protein sequence ID" value="KAJ7361173.1"/>
    <property type="molecule type" value="Genomic_DNA"/>
</dbReference>
<keyword evidence="9" id="KW-1185">Reference proteome</keyword>